<keyword evidence="8" id="KW-0675">Receptor</keyword>
<feature type="domain" description="Leucine-rich repeat-containing N-terminal plant-type" evidence="11">
    <location>
        <begin position="39"/>
        <end position="88"/>
    </location>
</feature>
<evidence type="ECO:0000256" key="1">
    <source>
        <dbReference type="ARBA" id="ARBA00004479"/>
    </source>
</evidence>
<evidence type="ECO:0000256" key="9">
    <source>
        <dbReference type="ARBA" id="ARBA00023180"/>
    </source>
</evidence>
<dbReference type="InterPro" id="IPR013210">
    <property type="entry name" value="LRR_N_plant-typ"/>
</dbReference>
<proteinExistence type="predicted"/>
<comment type="caution">
    <text evidence="12">The sequence shown here is derived from an EMBL/GenBank/DDBJ whole genome shotgun (WGS) entry which is preliminary data.</text>
</comment>
<dbReference type="EMBL" id="JANJYI010000071">
    <property type="protein sequence ID" value="KAK2633369.1"/>
    <property type="molecule type" value="Genomic_DNA"/>
</dbReference>
<keyword evidence="2" id="KW-0433">Leucine-rich repeat</keyword>
<sequence>MGSSWSFFTFMNLCFLFFFLQLTASSSRKPLCHEVEHYALIQFKESLFIDKSWVQLGISNDPSAYCKTALWNLEENSDCCSWDGVECNEETGYVIKLDLSSSCLYGSINSTSTLFHLVHLQWLSLAHNDFNDSKIPSGIMNLSRLLHLNLSISHFSGQIPPEMLELSNLEFLDLSHNSLQG</sequence>
<evidence type="ECO:0000313" key="13">
    <source>
        <dbReference type="Proteomes" id="UP001280121"/>
    </source>
</evidence>
<evidence type="ECO:0000313" key="12">
    <source>
        <dbReference type="EMBL" id="KAK2633369.1"/>
    </source>
</evidence>
<evidence type="ECO:0000256" key="3">
    <source>
        <dbReference type="ARBA" id="ARBA00022692"/>
    </source>
</evidence>
<keyword evidence="7" id="KW-0472">Membrane</keyword>
<dbReference type="Gene3D" id="3.80.10.10">
    <property type="entry name" value="Ribonuclease Inhibitor"/>
    <property type="match status" value="2"/>
</dbReference>
<evidence type="ECO:0000256" key="7">
    <source>
        <dbReference type="ARBA" id="ARBA00023136"/>
    </source>
</evidence>
<keyword evidence="9" id="KW-0325">Glycoprotein</keyword>
<evidence type="ECO:0000256" key="2">
    <source>
        <dbReference type="ARBA" id="ARBA00022614"/>
    </source>
</evidence>
<keyword evidence="3" id="KW-0812">Transmembrane</keyword>
<organism evidence="12 13">
    <name type="scientific">Dipteronia dyeriana</name>
    <dbReference type="NCBI Taxonomy" id="168575"/>
    <lineage>
        <taxon>Eukaryota</taxon>
        <taxon>Viridiplantae</taxon>
        <taxon>Streptophyta</taxon>
        <taxon>Embryophyta</taxon>
        <taxon>Tracheophyta</taxon>
        <taxon>Spermatophyta</taxon>
        <taxon>Magnoliopsida</taxon>
        <taxon>eudicotyledons</taxon>
        <taxon>Gunneridae</taxon>
        <taxon>Pentapetalae</taxon>
        <taxon>rosids</taxon>
        <taxon>malvids</taxon>
        <taxon>Sapindales</taxon>
        <taxon>Sapindaceae</taxon>
        <taxon>Hippocastanoideae</taxon>
        <taxon>Acereae</taxon>
        <taxon>Dipteronia</taxon>
    </lineage>
</organism>
<evidence type="ECO:0000256" key="4">
    <source>
        <dbReference type="ARBA" id="ARBA00022729"/>
    </source>
</evidence>
<dbReference type="InterPro" id="IPR046956">
    <property type="entry name" value="RLP23-like"/>
</dbReference>
<comment type="subcellular location">
    <subcellularLocation>
        <location evidence="1">Membrane</location>
        <topology evidence="1">Single-pass type I membrane protein</topology>
    </subcellularLocation>
</comment>
<dbReference type="Proteomes" id="UP001280121">
    <property type="component" value="Unassembled WGS sequence"/>
</dbReference>
<keyword evidence="4 10" id="KW-0732">Signal</keyword>
<keyword evidence="13" id="KW-1185">Reference proteome</keyword>
<evidence type="ECO:0000259" key="11">
    <source>
        <dbReference type="Pfam" id="PF08263"/>
    </source>
</evidence>
<feature type="chain" id="PRO_5042232165" description="Leucine-rich repeat-containing N-terminal plant-type domain-containing protein" evidence="10">
    <location>
        <begin position="28"/>
        <end position="181"/>
    </location>
</feature>
<dbReference type="PANTHER" id="PTHR48061">
    <property type="entry name" value="LEUCINE-RICH REPEAT RECEPTOR PROTEIN KINASE EMS1-LIKE-RELATED"/>
    <property type="match status" value="1"/>
</dbReference>
<name>A0AAD9TC49_9ROSI</name>
<evidence type="ECO:0000256" key="6">
    <source>
        <dbReference type="ARBA" id="ARBA00022989"/>
    </source>
</evidence>
<reference evidence="12" key="1">
    <citation type="journal article" date="2023" name="Plant J.">
        <title>Genome sequences and population genomics provide insights into the demographic history, inbreeding, and mutation load of two 'living fossil' tree species of Dipteronia.</title>
        <authorList>
            <person name="Feng Y."/>
            <person name="Comes H.P."/>
            <person name="Chen J."/>
            <person name="Zhu S."/>
            <person name="Lu R."/>
            <person name="Zhang X."/>
            <person name="Li P."/>
            <person name="Qiu J."/>
            <person name="Olsen K.M."/>
            <person name="Qiu Y."/>
        </authorList>
    </citation>
    <scope>NUCLEOTIDE SEQUENCE</scope>
    <source>
        <strain evidence="12">KIB01</strain>
    </source>
</reference>
<accession>A0AAD9TC49</accession>
<dbReference type="AlphaFoldDB" id="A0AAD9TC49"/>
<dbReference type="GO" id="GO:0016020">
    <property type="term" value="C:membrane"/>
    <property type="evidence" value="ECO:0007669"/>
    <property type="project" value="UniProtKB-SubCell"/>
</dbReference>
<dbReference type="PANTHER" id="PTHR48061:SF12">
    <property type="entry name" value="DISEASE RESISTANCE LIKE PROTEIN"/>
    <property type="match status" value="1"/>
</dbReference>
<dbReference type="InterPro" id="IPR001611">
    <property type="entry name" value="Leu-rich_rpt"/>
</dbReference>
<dbReference type="InterPro" id="IPR032675">
    <property type="entry name" value="LRR_dom_sf"/>
</dbReference>
<feature type="signal peptide" evidence="10">
    <location>
        <begin position="1"/>
        <end position="27"/>
    </location>
</feature>
<evidence type="ECO:0000256" key="5">
    <source>
        <dbReference type="ARBA" id="ARBA00022737"/>
    </source>
</evidence>
<keyword evidence="5" id="KW-0677">Repeat</keyword>
<protein>
    <recommendedName>
        <fullName evidence="11">Leucine-rich repeat-containing N-terminal plant-type domain-containing protein</fullName>
    </recommendedName>
</protein>
<dbReference type="Pfam" id="PF08263">
    <property type="entry name" value="LRRNT_2"/>
    <property type="match status" value="1"/>
</dbReference>
<evidence type="ECO:0000256" key="8">
    <source>
        <dbReference type="ARBA" id="ARBA00023170"/>
    </source>
</evidence>
<gene>
    <name evidence="12" type="ORF">Ddye_032578</name>
</gene>
<dbReference type="Pfam" id="PF00560">
    <property type="entry name" value="LRR_1"/>
    <property type="match status" value="2"/>
</dbReference>
<keyword evidence="6" id="KW-1133">Transmembrane helix</keyword>
<dbReference type="SUPFAM" id="SSF52058">
    <property type="entry name" value="L domain-like"/>
    <property type="match status" value="1"/>
</dbReference>
<evidence type="ECO:0000256" key="10">
    <source>
        <dbReference type="SAM" id="SignalP"/>
    </source>
</evidence>